<reference evidence="2" key="1">
    <citation type="journal article" date="2020" name="Stud. Mycol.">
        <title>101 Dothideomycetes genomes: a test case for predicting lifestyles and emergence of pathogens.</title>
        <authorList>
            <person name="Haridas S."/>
            <person name="Albert R."/>
            <person name="Binder M."/>
            <person name="Bloem J."/>
            <person name="Labutti K."/>
            <person name="Salamov A."/>
            <person name="Andreopoulos B."/>
            <person name="Baker S."/>
            <person name="Barry K."/>
            <person name="Bills G."/>
            <person name="Bluhm B."/>
            <person name="Cannon C."/>
            <person name="Castanera R."/>
            <person name="Culley D."/>
            <person name="Daum C."/>
            <person name="Ezra D."/>
            <person name="Gonzalez J."/>
            <person name="Henrissat B."/>
            <person name="Kuo A."/>
            <person name="Liang C."/>
            <person name="Lipzen A."/>
            <person name="Lutzoni F."/>
            <person name="Magnuson J."/>
            <person name="Mondo S."/>
            <person name="Nolan M."/>
            <person name="Ohm R."/>
            <person name="Pangilinan J."/>
            <person name="Park H.-J."/>
            <person name="Ramirez L."/>
            <person name="Alfaro M."/>
            <person name="Sun H."/>
            <person name="Tritt A."/>
            <person name="Yoshinaga Y."/>
            <person name="Zwiers L.-H."/>
            <person name="Turgeon B."/>
            <person name="Goodwin S."/>
            <person name="Spatafora J."/>
            <person name="Crous P."/>
            <person name="Grigoriev I."/>
        </authorList>
    </citation>
    <scope>NUCLEOTIDE SEQUENCE</scope>
    <source>
        <strain evidence="2">CBS 125425</strain>
    </source>
</reference>
<name>A0A9P4QLK3_9PLEO</name>
<sequence length="182" mass="20087">MDGLSGAASVIAVVDISAKVASLCLQYSVEVKHAKSDIERLHRKVNDTKTILEKLQQLLDKQGKTQLPTTNTLLGPLQRCSQELKKLEATLQGKLEPSGRRKAMQRIGLRALKWPLTSKEVEKTVHNLEIYGHTFSLALQVDQTVLVADISQQLDLTKLPVAIGAFFNSHADEHNAQCLPNT</sequence>
<dbReference type="Pfam" id="PF17111">
    <property type="entry name" value="PigL_N"/>
    <property type="match status" value="1"/>
</dbReference>
<dbReference type="AlphaFoldDB" id="A0A9P4QLK3"/>
<dbReference type="InterPro" id="IPR031348">
    <property type="entry name" value="PigL_N"/>
</dbReference>
<feature type="non-terminal residue" evidence="2">
    <location>
        <position position="182"/>
    </location>
</feature>
<feature type="domain" description="Azaphilone pigments biosynthesis cluster protein L N-terminal" evidence="1">
    <location>
        <begin position="1"/>
        <end position="140"/>
    </location>
</feature>
<comment type="caution">
    <text evidence="2">The sequence shown here is derived from an EMBL/GenBank/DDBJ whole genome shotgun (WGS) entry which is preliminary data.</text>
</comment>
<evidence type="ECO:0000313" key="2">
    <source>
        <dbReference type="EMBL" id="KAF2727159.1"/>
    </source>
</evidence>
<dbReference type="Proteomes" id="UP000799444">
    <property type="component" value="Unassembled WGS sequence"/>
</dbReference>
<accession>A0A9P4QLK3</accession>
<gene>
    <name evidence="2" type="ORF">EJ04DRAFT_148152</name>
</gene>
<evidence type="ECO:0000313" key="3">
    <source>
        <dbReference type="Proteomes" id="UP000799444"/>
    </source>
</evidence>
<keyword evidence="3" id="KW-1185">Reference proteome</keyword>
<protein>
    <submittedName>
        <fullName evidence="2">Vegetative incompatibility protein HET-E-1</fullName>
    </submittedName>
</protein>
<dbReference type="EMBL" id="ML996351">
    <property type="protein sequence ID" value="KAF2727159.1"/>
    <property type="molecule type" value="Genomic_DNA"/>
</dbReference>
<evidence type="ECO:0000259" key="1">
    <source>
        <dbReference type="Pfam" id="PF17111"/>
    </source>
</evidence>
<organism evidence="2 3">
    <name type="scientific">Polyplosphaeria fusca</name>
    <dbReference type="NCBI Taxonomy" id="682080"/>
    <lineage>
        <taxon>Eukaryota</taxon>
        <taxon>Fungi</taxon>
        <taxon>Dikarya</taxon>
        <taxon>Ascomycota</taxon>
        <taxon>Pezizomycotina</taxon>
        <taxon>Dothideomycetes</taxon>
        <taxon>Pleosporomycetidae</taxon>
        <taxon>Pleosporales</taxon>
        <taxon>Tetraplosphaeriaceae</taxon>
        <taxon>Polyplosphaeria</taxon>
    </lineage>
</organism>
<dbReference type="OrthoDB" id="20872at2759"/>
<proteinExistence type="predicted"/>